<accession>A0AA40F489</accession>
<dbReference type="SUPFAM" id="SSF56529">
    <property type="entry name" value="FAH"/>
    <property type="match status" value="1"/>
</dbReference>
<keyword evidence="17" id="KW-1185">Reference proteome</keyword>
<evidence type="ECO:0000256" key="4">
    <source>
        <dbReference type="ARBA" id="ARBA00022723"/>
    </source>
</evidence>
<dbReference type="Gene3D" id="3.90.850.10">
    <property type="entry name" value="Fumarylacetoacetase-like, C-terminal domain"/>
    <property type="match status" value="1"/>
</dbReference>
<dbReference type="GO" id="GO:0006572">
    <property type="term" value="P:L-tyrosine catabolic process"/>
    <property type="evidence" value="ECO:0007669"/>
    <property type="project" value="UniProtKB-UniRule"/>
</dbReference>
<feature type="binding site" evidence="11">
    <location>
        <position position="236"/>
    </location>
    <ligand>
        <name>substrate</name>
    </ligand>
</feature>
<evidence type="ECO:0000256" key="2">
    <source>
        <dbReference type="ARBA" id="ARBA00010211"/>
    </source>
</evidence>
<comment type="similarity">
    <text evidence="2 13">Belongs to the FAH family.</text>
</comment>
<keyword evidence="9 13" id="KW-0585">Phenylalanine catabolism</keyword>
<comment type="caution">
    <text evidence="16">The sequence shown here is derived from an EMBL/GenBank/DDBJ whole genome shotgun (WGS) entry which is preliminary data.</text>
</comment>
<dbReference type="Pfam" id="PF09298">
    <property type="entry name" value="FAA_hydrolase_N"/>
    <property type="match status" value="1"/>
</dbReference>
<reference evidence="16" key="1">
    <citation type="submission" date="2023-06" db="EMBL/GenBank/DDBJ databases">
        <title>Genome-scale phylogeny and comparative genomics of the fungal order Sordariales.</title>
        <authorList>
            <consortium name="Lawrence Berkeley National Laboratory"/>
            <person name="Hensen N."/>
            <person name="Bonometti L."/>
            <person name="Westerberg I."/>
            <person name="Brannstrom I.O."/>
            <person name="Guillou S."/>
            <person name="Cros-Aarteil S."/>
            <person name="Calhoun S."/>
            <person name="Haridas S."/>
            <person name="Kuo A."/>
            <person name="Mondo S."/>
            <person name="Pangilinan J."/>
            <person name="Riley R."/>
            <person name="LaButti K."/>
            <person name="Andreopoulos B."/>
            <person name="Lipzen A."/>
            <person name="Chen C."/>
            <person name="Yanf M."/>
            <person name="Daum C."/>
            <person name="Ng V."/>
            <person name="Clum A."/>
            <person name="Steindorff A."/>
            <person name="Ohm R."/>
            <person name="Martin F."/>
            <person name="Silar P."/>
            <person name="Natvig D."/>
            <person name="Lalanne C."/>
            <person name="Gautier V."/>
            <person name="Ament-velasquez S.L."/>
            <person name="Kruys A."/>
            <person name="Hutchinson M.I."/>
            <person name="Powell A.J."/>
            <person name="Barry K."/>
            <person name="Miller A.N."/>
            <person name="Grigoriev I.V."/>
            <person name="Debuchy R."/>
            <person name="Gladieux P."/>
            <person name="Thoren M.H."/>
            <person name="Johannesson H."/>
        </authorList>
    </citation>
    <scope>NUCLEOTIDE SEQUENCE</scope>
    <source>
        <strain evidence="16">SMH3187-1</strain>
    </source>
</reference>
<gene>
    <name evidence="16" type="ORF">B0T18DRAFT_360696</name>
</gene>
<evidence type="ECO:0000256" key="13">
    <source>
        <dbReference type="RuleBase" id="RU366008"/>
    </source>
</evidence>
<dbReference type="GO" id="GO:0004334">
    <property type="term" value="F:fumarylacetoacetase activity"/>
    <property type="evidence" value="ECO:0007669"/>
    <property type="project" value="UniProtKB-UniRule"/>
</dbReference>
<feature type="binding site" evidence="12">
    <location>
        <position position="249"/>
    </location>
    <ligand>
        <name>Mg(2+)</name>
        <dbReference type="ChEBI" id="CHEBI:18420"/>
    </ligand>
</feature>
<dbReference type="NCBIfam" id="TIGR01266">
    <property type="entry name" value="fum_ac_acetase"/>
    <property type="match status" value="1"/>
</dbReference>
<evidence type="ECO:0000256" key="7">
    <source>
        <dbReference type="ARBA" id="ARBA00022842"/>
    </source>
</evidence>
<evidence type="ECO:0000256" key="9">
    <source>
        <dbReference type="ARBA" id="ARBA00023232"/>
    </source>
</evidence>
<dbReference type="InterPro" id="IPR015377">
    <property type="entry name" value="Fumarylacetoacetase_N"/>
</dbReference>
<dbReference type="GO" id="GO:1902000">
    <property type="term" value="P:homogentisate catabolic process"/>
    <property type="evidence" value="ECO:0007669"/>
    <property type="project" value="TreeGrafter"/>
</dbReference>
<feature type="binding site" evidence="12">
    <location>
        <position position="195"/>
    </location>
    <ligand>
        <name>Ca(2+)</name>
        <dbReference type="ChEBI" id="CHEBI:29108"/>
    </ligand>
</feature>
<evidence type="ECO:0000256" key="10">
    <source>
        <dbReference type="PIRSR" id="PIRSR605959-1"/>
    </source>
</evidence>
<dbReference type="InterPro" id="IPR036663">
    <property type="entry name" value="Fumarylacetoacetase_C_sf"/>
</dbReference>
<evidence type="ECO:0000256" key="5">
    <source>
        <dbReference type="ARBA" id="ARBA00022801"/>
    </source>
</evidence>
<evidence type="ECO:0000313" key="17">
    <source>
        <dbReference type="Proteomes" id="UP001172155"/>
    </source>
</evidence>
<dbReference type="EC" id="3.7.1.2" evidence="3 13"/>
<evidence type="ECO:0000259" key="14">
    <source>
        <dbReference type="Pfam" id="PF01557"/>
    </source>
</evidence>
<dbReference type="PANTHER" id="PTHR43069">
    <property type="entry name" value="FUMARYLACETOACETASE"/>
    <property type="match status" value="1"/>
</dbReference>
<keyword evidence="4 12" id="KW-0479">Metal-binding</keyword>
<evidence type="ECO:0000256" key="11">
    <source>
        <dbReference type="PIRSR" id="PIRSR605959-2"/>
    </source>
</evidence>
<feature type="binding site" evidence="12">
    <location>
        <position position="197"/>
    </location>
    <ligand>
        <name>Ca(2+)</name>
        <dbReference type="ChEBI" id="CHEBI:29108"/>
    </ligand>
</feature>
<evidence type="ECO:0000256" key="8">
    <source>
        <dbReference type="ARBA" id="ARBA00022878"/>
    </source>
</evidence>
<dbReference type="InterPro" id="IPR011234">
    <property type="entry name" value="Fumarylacetoacetase-like_C"/>
</dbReference>
<feature type="domain" description="Fumarylacetoacetase N-terminal" evidence="15">
    <location>
        <begin position="14"/>
        <end position="112"/>
    </location>
</feature>
<feature type="domain" description="Fumarylacetoacetase-like C-terminal" evidence="14">
    <location>
        <begin position="119"/>
        <end position="388"/>
    </location>
</feature>
<organism evidence="16 17">
    <name type="scientific">Schizothecium vesticola</name>
    <dbReference type="NCBI Taxonomy" id="314040"/>
    <lineage>
        <taxon>Eukaryota</taxon>
        <taxon>Fungi</taxon>
        <taxon>Dikarya</taxon>
        <taxon>Ascomycota</taxon>
        <taxon>Pezizomycotina</taxon>
        <taxon>Sordariomycetes</taxon>
        <taxon>Sordariomycetidae</taxon>
        <taxon>Sordariales</taxon>
        <taxon>Schizotheciaceae</taxon>
        <taxon>Schizothecium</taxon>
    </lineage>
</organism>
<keyword evidence="7 12" id="KW-0460">Magnesium</keyword>
<evidence type="ECO:0000256" key="3">
    <source>
        <dbReference type="ARBA" id="ARBA00012094"/>
    </source>
</evidence>
<feature type="binding site" evidence="11">
    <location>
        <position position="344"/>
    </location>
    <ligand>
        <name>substrate</name>
    </ligand>
</feature>
<dbReference type="Proteomes" id="UP001172155">
    <property type="component" value="Unassembled WGS sequence"/>
</dbReference>
<dbReference type="AlphaFoldDB" id="A0AA40F489"/>
<evidence type="ECO:0000256" key="6">
    <source>
        <dbReference type="ARBA" id="ARBA00022837"/>
    </source>
</evidence>
<keyword evidence="5 13" id="KW-0378">Hydrolase</keyword>
<dbReference type="Gene3D" id="2.30.30.230">
    <property type="entry name" value="Fumarylacetoacetase, N-terminal domain"/>
    <property type="match status" value="1"/>
</dbReference>
<keyword evidence="6 12" id="KW-0106">Calcium</keyword>
<protein>
    <recommendedName>
        <fullName evidence="3 13">Fumarylacetoacetase</fullName>
        <ecNumber evidence="3 13">3.7.1.2</ecNumber>
    </recommendedName>
    <alternativeName>
        <fullName evidence="13">Fumarylacetoacetate hydrolase</fullName>
    </alternativeName>
</protein>
<dbReference type="InterPro" id="IPR005959">
    <property type="entry name" value="Fumarylacetoacetase"/>
</dbReference>
<feature type="active site" description="Proton acceptor" evidence="10">
    <location>
        <position position="127"/>
    </location>
</feature>
<name>A0AA40F489_9PEZI</name>
<feature type="binding site" evidence="12">
    <location>
        <position position="120"/>
    </location>
    <ligand>
        <name>Ca(2+)</name>
        <dbReference type="ChEBI" id="CHEBI:29108"/>
    </ligand>
</feature>
<dbReference type="GO" id="GO:0006559">
    <property type="term" value="P:L-phenylalanine catabolic process"/>
    <property type="evidence" value="ECO:0007669"/>
    <property type="project" value="UniProtKB-UniRule"/>
</dbReference>
<dbReference type="Pfam" id="PF01557">
    <property type="entry name" value="FAA_hydrolase"/>
    <property type="match status" value="1"/>
</dbReference>
<evidence type="ECO:0000256" key="12">
    <source>
        <dbReference type="PIRSR" id="PIRSR605959-3"/>
    </source>
</evidence>
<comment type="catalytic activity">
    <reaction evidence="13">
        <text>4-fumarylacetoacetate + H2O = acetoacetate + fumarate + H(+)</text>
        <dbReference type="Rhea" id="RHEA:10244"/>
        <dbReference type="ChEBI" id="CHEBI:13705"/>
        <dbReference type="ChEBI" id="CHEBI:15377"/>
        <dbReference type="ChEBI" id="CHEBI:15378"/>
        <dbReference type="ChEBI" id="CHEBI:18034"/>
        <dbReference type="ChEBI" id="CHEBI:29806"/>
        <dbReference type="EC" id="3.7.1.2"/>
    </reaction>
</comment>
<comment type="pathway">
    <text evidence="1 13">Amino-acid degradation; L-phenylalanine degradation; acetoacetate and fumarate from L-phenylalanine: step 6/6.</text>
</comment>
<feature type="binding site" evidence="12">
    <location>
        <position position="253"/>
    </location>
    <ligand>
        <name>Mg(2+)</name>
        <dbReference type="ChEBI" id="CHEBI:18420"/>
    </ligand>
</feature>
<dbReference type="EMBL" id="JAUKUD010000002">
    <property type="protein sequence ID" value="KAK0750682.1"/>
    <property type="molecule type" value="Genomic_DNA"/>
</dbReference>
<proteinExistence type="inferred from homology"/>
<dbReference type="GO" id="GO:0046872">
    <property type="term" value="F:metal ion binding"/>
    <property type="evidence" value="ECO:0007669"/>
    <property type="project" value="UniProtKB-UniRule"/>
</dbReference>
<comment type="cofactor">
    <cofactor evidence="13">
        <name>Mg(2+)</name>
        <dbReference type="ChEBI" id="CHEBI:18420"/>
    </cofactor>
    <cofactor evidence="13">
        <name>Ca(2+)</name>
        <dbReference type="ChEBI" id="CHEBI:29108"/>
    </cofactor>
</comment>
<evidence type="ECO:0000256" key="1">
    <source>
        <dbReference type="ARBA" id="ARBA00004782"/>
    </source>
</evidence>
<feature type="binding site" evidence="12">
    <location>
        <position position="229"/>
    </location>
    <ligand>
        <name>Mg(2+)</name>
        <dbReference type="ChEBI" id="CHEBI:18420"/>
    </ligand>
</feature>
<dbReference type="PANTHER" id="PTHR43069:SF5">
    <property type="entry name" value="FUMARYLACETOACETASE"/>
    <property type="match status" value="1"/>
</dbReference>
<feature type="binding site" evidence="12">
    <location>
        <position position="229"/>
    </location>
    <ligand>
        <name>Ca(2+)</name>
        <dbReference type="ChEBI" id="CHEBI:29108"/>
    </ligand>
</feature>
<sequence length="413" mass="43999">MASTGYAHHFSDGNVPFGIASSKIYAKPQAATRLGDDVVFLDSLASRGLFSSVHGLPSDVFQHDTLNEFAKLPRAIHSAVRETIRKVFREGGMNAFGSHGVERADQVTMYLPVHTGDFTDFSCSLAHVQNAGRIITGKEGAPPSFYHFPVGYQGRASSIVVSGTDVERPKGQYRARGATTENGVVCGPSVALDYELEFAAIIGKPLPMRQRLTAVDAAEHIFGFVLLNDWSARDIQAFEMVPLGPLNGKNFGTTISPWIITPDALEPFKTSGPVQATDTPAHLEASDTPTYSIDLEVEILSNGTSTVTCESKLHTLYWTVPQMIAHLVTGGCGLRTGDIVATGTVSGFEKGTHGCLLETTEGGKIPLQLTDGTTRTYLQDEDVVIMTAMAGGKSSGVGFGECAGKILASKPAM</sequence>
<evidence type="ECO:0000313" key="16">
    <source>
        <dbReference type="EMBL" id="KAK0750682.1"/>
    </source>
</evidence>
<dbReference type="SUPFAM" id="SSF63433">
    <property type="entry name" value="Fumarylacetoacetate hydrolase, FAH, N-terminal domain"/>
    <property type="match status" value="1"/>
</dbReference>
<evidence type="ECO:0000259" key="15">
    <source>
        <dbReference type="Pfam" id="PF09298"/>
    </source>
</evidence>
<dbReference type="InterPro" id="IPR036462">
    <property type="entry name" value="Fumarylacetoacetase_N_sf"/>
</dbReference>
<keyword evidence="8 13" id="KW-0828">Tyrosine catabolism</keyword>